<evidence type="ECO:0000313" key="9">
    <source>
        <dbReference type="EMBL" id="ROH84103.1"/>
    </source>
</evidence>
<keyword evidence="6 8" id="KW-1133">Transmembrane helix</keyword>
<evidence type="ECO:0000256" key="5">
    <source>
        <dbReference type="ARBA" id="ARBA00022692"/>
    </source>
</evidence>
<evidence type="ECO:0000256" key="1">
    <source>
        <dbReference type="ARBA" id="ARBA00004651"/>
    </source>
</evidence>
<feature type="transmembrane region" description="Helical" evidence="8">
    <location>
        <begin position="104"/>
        <end position="123"/>
    </location>
</feature>
<feature type="transmembrane region" description="Helical" evidence="8">
    <location>
        <begin position="431"/>
        <end position="450"/>
    </location>
</feature>
<keyword evidence="5 8" id="KW-0812">Transmembrane</keyword>
<proteinExistence type="predicted"/>
<protein>
    <submittedName>
        <fullName evidence="9">Glycosyl transferase</fullName>
    </submittedName>
</protein>
<dbReference type="EMBL" id="RJVP01000008">
    <property type="protein sequence ID" value="ROH84103.1"/>
    <property type="molecule type" value="Genomic_DNA"/>
</dbReference>
<dbReference type="RefSeq" id="WP_123238218.1">
    <property type="nucleotide sequence ID" value="NZ_RJVP01000008.1"/>
</dbReference>
<organism evidence="9 10">
    <name type="scientific">Pseudomethylobacillus aquaticus</name>
    <dbReference type="NCBI Taxonomy" id="2676064"/>
    <lineage>
        <taxon>Bacteria</taxon>
        <taxon>Pseudomonadati</taxon>
        <taxon>Pseudomonadota</taxon>
        <taxon>Betaproteobacteria</taxon>
        <taxon>Nitrosomonadales</taxon>
        <taxon>Methylophilaceae</taxon>
        <taxon>Pseudomethylobacillus</taxon>
    </lineage>
</organism>
<name>A0A3N0UUI8_9PROT</name>
<evidence type="ECO:0000256" key="2">
    <source>
        <dbReference type="ARBA" id="ARBA00022475"/>
    </source>
</evidence>
<feature type="transmembrane region" description="Helical" evidence="8">
    <location>
        <begin position="178"/>
        <end position="210"/>
    </location>
</feature>
<feature type="transmembrane region" description="Helical" evidence="8">
    <location>
        <begin position="305"/>
        <end position="322"/>
    </location>
</feature>
<dbReference type="PANTHER" id="PTHR33908">
    <property type="entry name" value="MANNOSYLTRANSFERASE YKCB-RELATED"/>
    <property type="match status" value="1"/>
</dbReference>
<dbReference type="GO" id="GO:0016763">
    <property type="term" value="F:pentosyltransferase activity"/>
    <property type="evidence" value="ECO:0007669"/>
    <property type="project" value="TreeGrafter"/>
</dbReference>
<feature type="transmembrane region" description="Helical" evidence="8">
    <location>
        <begin position="399"/>
        <end position="419"/>
    </location>
</feature>
<dbReference type="GO" id="GO:0005886">
    <property type="term" value="C:plasma membrane"/>
    <property type="evidence" value="ECO:0007669"/>
    <property type="project" value="UniProtKB-SubCell"/>
</dbReference>
<sequence length="547" mass="60436">MAFELEHDWQGNLATPRARIGENAKTRLLILLCTLWVCIGLFGHQPWKPDESHSISIVKDMLNGGSLIAPVAVGETGVHEPPLFHLTAAASAALLSPLLPMHDGARVATGVWMALTLLLIGMTGRELWGTGGGRLTTFVFISSIGLVIAAHTLMPQLAALTGSAMGLYALALSRRRPYRASVLLGSAISISFLSTGILSALILVSAMLSMPLLFKAWRGKPYLTAITLGSLIALPLVLAWPALLLADNPALMYGWWHHSISQFGQQQHAYFLKTLGWYAWPALPIAAWGLWHFRRELLTNPRFQLLLVFFSACLLWLGYAGEDRGSDTLPLLLPLALLAGGSIETLKRGASGLLNWFGLMLFGSMGLLIWLGWYAMVLGAPAKLQERMQFLSGVTTPELSWWGLLAGGLATLVWLLVVIKARRSNRTAVTDWAVGMTIVWTLLMTLWLPWIDSARSYQSVMLGIGHAIQSTPRCILQTRLGTPQKALLDYYTDLRTVSSGEDCDFHLIQDERGKAKVWPDNRWQLIWEGKRAAERRESFRLYQRLPG</sequence>
<keyword evidence="4 9" id="KW-0808">Transferase</keyword>
<reference evidence="9 10" key="1">
    <citation type="submission" date="2018-10" db="EMBL/GenBank/DDBJ databases">
        <authorList>
            <person name="Chen W.-M."/>
        </authorList>
    </citation>
    <scope>NUCLEOTIDE SEQUENCE [LARGE SCALE GENOMIC DNA]</scope>
    <source>
        <strain evidence="9 10">H-5</strain>
    </source>
</reference>
<accession>A0A3N0UUI8</accession>
<keyword evidence="10" id="KW-1185">Reference proteome</keyword>
<dbReference type="AlphaFoldDB" id="A0A3N0UUI8"/>
<feature type="transmembrane region" description="Helical" evidence="8">
    <location>
        <begin position="275"/>
        <end position="293"/>
    </location>
</feature>
<keyword evidence="2" id="KW-1003">Cell membrane</keyword>
<evidence type="ECO:0000256" key="4">
    <source>
        <dbReference type="ARBA" id="ARBA00022679"/>
    </source>
</evidence>
<evidence type="ECO:0000256" key="7">
    <source>
        <dbReference type="ARBA" id="ARBA00023136"/>
    </source>
</evidence>
<feature type="transmembrane region" description="Helical" evidence="8">
    <location>
        <begin position="28"/>
        <end position="47"/>
    </location>
</feature>
<comment type="caution">
    <text evidence="9">The sequence shown here is derived from an EMBL/GenBank/DDBJ whole genome shotgun (WGS) entry which is preliminary data.</text>
</comment>
<keyword evidence="3" id="KW-0328">Glycosyltransferase</keyword>
<comment type="subcellular location">
    <subcellularLocation>
        <location evidence="1">Cell membrane</location>
        <topology evidence="1">Multi-pass membrane protein</topology>
    </subcellularLocation>
</comment>
<dbReference type="InterPro" id="IPR050297">
    <property type="entry name" value="LipidA_mod_glycosyltrf_83"/>
</dbReference>
<feature type="transmembrane region" description="Helical" evidence="8">
    <location>
        <begin position="135"/>
        <end position="158"/>
    </location>
</feature>
<dbReference type="PANTHER" id="PTHR33908:SF11">
    <property type="entry name" value="MEMBRANE PROTEIN"/>
    <property type="match status" value="1"/>
</dbReference>
<dbReference type="Proteomes" id="UP000275137">
    <property type="component" value="Unassembled WGS sequence"/>
</dbReference>
<evidence type="ECO:0000256" key="8">
    <source>
        <dbReference type="SAM" id="Phobius"/>
    </source>
</evidence>
<evidence type="ECO:0000313" key="10">
    <source>
        <dbReference type="Proteomes" id="UP000275137"/>
    </source>
</evidence>
<gene>
    <name evidence="9" type="ORF">ED236_11950</name>
</gene>
<feature type="transmembrane region" description="Helical" evidence="8">
    <location>
        <begin position="353"/>
        <end position="379"/>
    </location>
</feature>
<feature type="transmembrane region" description="Helical" evidence="8">
    <location>
        <begin position="222"/>
        <end position="246"/>
    </location>
</feature>
<keyword evidence="7 8" id="KW-0472">Membrane</keyword>
<dbReference type="GO" id="GO:0009103">
    <property type="term" value="P:lipopolysaccharide biosynthetic process"/>
    <property type="evidence" value="ECO:0007669"/>
    <property type="project" value="UniProtKB-ARBA"/>
</dbReference>
<evidence type="ECO:0000256" key="3">
    <source>
        <dbReference type="ARBA" id="ARBA00022676"/>
    </source>
</evidence>
<evidence type="ECO:0000256" key="6">
    <source>
        <dbReference type="ARBA" id="ARBA00022989"/>
    </source>
</evidence>